<gene>
    <name evidence="1" type="ORF">T12_5713</name>
</gene>
<accession>A0A0V1A7J0</accession>
<dbReference type="Proteomes" id="UP000054783">
    <property type="component" value="Unassembled WGS sequence"/>
</dbReference>
<comment type="caution">
    <text evidence="1">The sequence shown here is derived from an EMBL/GenBank/DDBJ whole genome shotgun (WGS) entry which is preliminary data.</text>
</comment>
<evidence type="ECO:0000313" key="1">
    <source>
        <dbReference type="EMBL" id="KRY20823.1"/>
    </source>
</evidence>
<evidence type="ECO:0000313" key="2">
    <source>
        <dbReference type="Proteomes" id="UP000054783"/>
    </source>
</evidence>
<proteinExistence type="predicted"/>
<dbReference type="AlphaFoldDB" id="A0A0V1A7J0"/>
<dbReference type="EMBL" id="JYDQ01000022">
    <property type="protein sequence ID" value="KRY20823.1"/>
    <property type="molecule type" value="Genomic_DNA"/>
</dbReference>
<organism evidence="1 2">
    <name type="scientific">Trichinella patagoniensis</name>
    <dbReference type="NCBI Taxonomy" id="990121"/>
    <lineage>
        <taxon>Eukaryota</taxon>
        <taxon>Metazoa</taxon>
        <taxon>Ecdysozoa</taxon>
        <taxon>Nematoda</taxon>
        <taxon>Enoplea</taxon>
        <taxon>Dorylaimia</taxon>
        <taxon>Trichinellida</taxon>
        <taxon>Trichinellidae</taxon>
        <taxon>Trichinella</taxon>
    </lineage>
</organism>
<keyword evidence="2" id="KW-1185">Reference proteome</keyword>
<protein>
    <submittedName>
        <fullName evidence="1">Uncharacterized protein</fullName>
    </submittedName>
</protein>
<name>A0A0V1A7J0_9BILA</name>
<reference evidence="1 2" key="1">
    <citation type="submission" date="2015-01" db="EMBL/GenBank/DDBJ databases">
        <title>Evolution of Trichinella species and genotypes.</title>
        <authorList>
            <person name="Korhonen P.K."/>
            <person name="Edoardo P."/>
            <person name="Giuseppe L.R."/>
            <person name="Gasser R.B."/>
        </authorList>
    </citation>
    <scope>NUCLEOTIDE SEQUENCE [LARGE SCALE GENOMIC DNA]</scope>
    <source>
        <strain evidence="1">ISS2496</strain>
    </source>
</reference>
<sequence>MDSLKTGSISMIENINFEFHFSSAFVVFSNFLHQFLTVAQSFQRTPSAQNVRWITLCCTVVAGTGAGQLLDGFNEIFPITKQPFLGLFIQEAVTFSSDQQVICSIISDNIPAMYVTSLAATNAAISSNLGIVTRFIRVTRYFDITNQNIPRPQKPFLSIQRLHMRLQMHC</sequence>